<proteinExistence type="predicted"/>
<reference evidence="2" key="1">
    <citation type="submission" date="2016-06" db="EMBL/GenBank/DDBJ databases">
        <authorList>
            <person name="Varghese N."/>
            <person name="Submissions Spin"/>
        </authorList>
    </citation>
    <scope>NUCLEOTIDE SEQUENCE [LARGE SCALE GENOMIC DNA]</scope>
    <source>
        <strain evidence="2">DSM 44814</strain>
    </source>
</reference>
<name>A0A1C6TQD3_9ACTN</name>
<gene>
    <name evidence="1" type="ORF">GA0070604_0140</name>
</gene>
<dbReference type="STRING" id="227316.GA0070604_0140"/>
<dbReference type="AlphaFoldDB" id="A0A1C6TQD3"/>
<dbReference type="EMBL" id="FMHY01000002">
    <property type="protein sequence ID" value="SCL44006.1"/>
    <property type="molecule type" value="Genomic_DNA"/>
</dbReference>
<dbReference type="Proteomes" id="UP000199696">
    <property type="component" value="Unassembled WGS sequence"/>
</dbReference>
<organism evidence="1 2">
    <name type="scientific">Micromonospora eburnea</name>
    <dbReference type="NCBI Taxonomy" id="227316"/>
    <lineage>
        <taxon>Bacteria</taxon>
        <taxon>Bacillati</taxon>
        <taxon>Actinomycetota</taxon>
        <taxon>Actinomycetes</taxon>
        <taxon>Micromonosporales</taxon>
        <taxon>Micromonosporaceae</taxon>
        <taxon>Micromonospora</taxon>
    </lineage>
</organism>
<evidence type="ECO:0000313" key="1">
    <source>
        <dbReference type="EMBL" id="SCL44006.1"/>
    </source>
</evidence>
<evidence type="ECO:0000313" key="2">
    <source>
        <dbReference type="Proteomes" id="UP000199696"/>
    </source>
</evidence>
<accession>A0A1C6TQD3</accession>
<dbReference type="RefSeq" id="WP_091112443.1">
    <property type="nucleotide sequence ID" value="NZ_FMHY01000002.1"/>
</dbReference>
<dbReference type="OrthoDB" id="3304698at2"/>
<sequence length="718" mass="74701">MSKLFRTKVELHLGPVLGWVDITADVRGPVTITRGRTSAGGRAEYGRCSLRLNNPDRYAPRNPTGPWYGLIGRNTPLRVSAGPLAGPLVARFAGEVSEWPPRWNLPGTDRYVDVEASGILRRLGQGEQPKLSPLRRTVAASALAYWPLEDGAGASVGGSALSGQSPMRVAGTVAWTDITNVVTGATVRRGTDRIADVSAGASLVGDVPASVTASTAAGWSAMAAVELTDIAAITGDVVLLDITTPGGTYVRWQLTAKIVGGLDMRLVAYNADGAATLVTTGFGVVTSFYLANVSVWQNGSNISAGVRWAGASYIEGTGSVAGTLAGVTSIGVNTRRATSTKPLGFGHVAVWAGRPFPIGGSLVDYPSLPPGFRLGPLDGYWYETAADRLVRVAGEEGVPVTVIGSPAAGRLGYQATASLSELADQSVDVDGGYLYEQRDVLGLVYRTCASLYNQTPTPIAYTGQLAPPFEPIDDADAVRNDVVVKRPDGSSVRAVQTTGPLAAVPPPAGVGVYRTEVELNCAGDDQLADQASWRRHLGTVDRPRYEALSVELSSPEWQAAPAAMAALLAVDAGDVLEVTGPPAWAAGDIRTLALGYTETIAEYTWKITFSGVPAQPYDIAVVDGPARVGIVGATLAAPWNGAATMQLATTAASGRWTTNPAAFPLDLRVGEERVRVSLITGAASPQTATVAARGLNGVTAAWQAGTPVDVWLPAVPGL</sequence>
<keyword evidence="2" id="KW-1185">Reference proteome</keyword>
<protein>
    <submittedName>
        <fullName evidence="1">Uncharacterized protein</fullName>
    </submittedName>
</protein>